<evidence type="ECO:0000256" key="9">
    <source>
        <dbReference type="ARBA" id="ARBA00022840"/>
    </source>
</evidence>
<dbReference type="EC" id="2.7.13.3" evidence="3"/>
<dbReference type="PROSITE" id="PS50109">
    <property type="entry name" value="HIS_KIN"/>
    <property type="match status" value="1"/>
</dbReference>
<evidence type="ECO:0000259" key="12">
    <source>
        <dbReference type="PROSITE" id="PS50109"/>
    </source>
</evidence>
<comment type="subcellular location">
    <subcellularLocation>
        <location evidence="2">Cell membrane</location>
    </subcellularLocation>
</comment>
<dbReference type="RefSeq" id="WP_107752986.1">
    <property type="nucleotide sequence ID" value="NZ_QBKF01000008.1"/>
</dbReference>
<accession>A0A2T7UPY8</accession>
<reference evidence="13 14" key="1">
    <citation type="journal article" date="2011" name="Syst. Appl. Microbiol.">
        <title>Defluviimonas denitrificans gen. nov., sp. nov., and Pararhodobacter aggregans gen. nov., sp. nov., non-phototrophic Rhodobacteraceae from the biofilter of a marine aquaculture.</title>
        <authorList>
            <person name="Foesel B.U."/>
            <person name="Drake H.L."/>
            <person name="Schramm A."/>
        </authorList>
    </citation>
    <scope>NUCLEOTIDE SEQUENCE [LARGE SCALE GENOMIC DNA]</scope>
    <source>
        <strain evidence="13 14">D1-19</strain>
    </source>
</reference>
<dbReference type="SUPFAM" id="SSF55785">
    <property type="entry name" value="PYP-like sensor domain (PAS domain)"/>
    <property type="match status" value="1"/>
</dbReference>
<keyword evidence="5" id="KW-0597">Phosphoprotein</keyword>
<sequence length="356" mass="38617">MTADLTHCGSLLDALPDPALLVGPDRRILLANPPARELFSAPLVGSSALSYIRQPEPAAALEKGLATLTDPPGAPCMVEARMIQTTPTRETILRVTVAPVVATGGLAAVLVTLRDISQVEHAEEQRRDFVANVSHEMRSPLTVLAGFIETLKGPAKGDPVATANFLDIMEREAQRMSRLVSDLLSLSRVEAEERVRPRAQVSLSEVVRATLAALRPQIEDAGITVDFRDLPDAPAIPGDRDQLVQVFHNLVENAMKYGASGGRIEIEIERQEQSPGFPGPVMKVRIRDFGDGIDALHLPRLTERFYRVDGHRSRTMGGTGLGLAIVKHIINRHRGRLSIRSTRGEGSTFAVVLPVA</sequence>
<evidence type="ECO:0000256" key="8">
    <source>
        <dbReference type="ARBA" id="ARBA00022777"/>
    </source>
</evidence>
<evidence type="ECO:0000256" key="3">
    <source>
        <dbReference type="ARBA" id="ARBA00012438"/>
    </source>
</evidence>
<dbReference type="InterPro" id="IPR035965">
    <property type="entry name" value="PAS-like_dom_sf"/>
</dbReference>
<evidence type="ECO:0000256" key="2">
    <source>
        <dbReference type="ARBA" id="ARBA00004236"/>
    </source>
</evidence>
<name>A0A2T7UPY8_9RHOB</name>
<dbReference type="SUPFAM" id="SSF47384">
    <property type="entry name" value="Homodimeric domain of signal transducing histidine kinase"/>
    <property type="match status" value="1"/>
</dbReference>
<dbReference type="Gene3D" id="1.10.287.130">
    <property type="match status" value="1"/>
</dbReference>
<dbReference type="GO" id="GO:0005524">
    <property type="term" value="F:ATP binding"/>
    <property type="evidence" value="ECO:0007669"/>
    <property type="project" value="UniProtKB-KW"/>
</dbReference>
<keyword evidence="6" id="KW-0808">Transferase</keyword>
<dbReference type="GO" id="GO:0000155">
    <property type="term" value="F:phosphorelay sensor kinase activity"/>
    <property type="evidence" value="ECO:0007669"/>
    <property type="project" value="InterPro"/>
</dbReference>
<dbReference type="InterPro" id="IPR003594">
    <property type="entry name" value="HATPase_dom"/>
</dbReference>
<comment type="catalytic activity">
    <reaction evidence="1">
        <text>ATP + protein L-histidine = ADP + protein N-phospho-L-histidine.</text>
        <dbReference type="EC" id="2.7.13.3"/>
    </reaction>
</comment>
<dbReference type="InterPro" id="IPR013767">
    <property type="entry name" value="PAS_fold"/>
</dbReference>
<dbReference type="SMART" id="SM00091">
    <property type="entry name" value="PAS"/>
    <property type="match status" value="1"/>
</dbReference>
<keyword evidence="4" id="KW-1003">Cell membrane</keyword>
<dbReference type="InterPro" id="IPR000014">
    <property type="entry name" value="PAS"/>
</dbReference>
<evidence type="ECO:0000256" key="5">
    <source>
        <dbReference type="ARBA" id="ARBA00022553"/>
    </source>
</evidence>
<dbReference type="InterPro" id="IPR005467">
    <property type="entry name" value="His_kinase_dom"/>
</dbReference>
<dbReference type="PRINTS" id="PR00344">
    <property type="entry name" value="BCTRLSENSOR"/>
</dbReference>
<dbReference type="Pfam" id="PF02518">
    <property type="entry name" value="HATPase_c"/>
    <property type="match status" value="1"/>
</dbReference>
<dbReference type="Gene3D" id="3.30.565.10">
    <property type="entry name" value="Histidine kinase-like ATPase, C-terminal domain"/>
    <property type="match status" value="1"/>
</dbReference>
<keyword evidence="11" id="KW-0472">Membrane</keyword>
<dbReference type="GO" id="GO:0004721">
    <property type="term" value="F:phosphoprotein phosphatase activity"/>
    <property type="evidence" value="ECO:0007669"/>
    <property type="project" value="TreeGrafter"/>
</dbReference>
<dbReference type="InterPro" id="IPR050351">
    <property type="entry name" value="BphY/WalK/GraS-like"/>
</dbReference>
<evidence type="ECO:0000256" key="11">
    <source>
        <dbReference type="ARBA" id="ARBA00023136"/>
    </source>
</evidence>
<dbReference type="GO" id="GO:0005886">
    <property type="term" value="C:plasma membrane"/>
    <property type="evidence" value="ECO:0007669"/>
    <property type="project" value="UniProtKB-SubCell"/>
</dbReference>
<protein>
    <recommendedName>
        <fullName evidence="3">histidine kinase</fullName>
        <ecNumber evidence="3">2.7.13.3</ecNumber>
    </recommendedName>
</protein>
<evidence type="ECO:0000313" key="14">
    <source>
        <dbReference type="Proteomes" id="UP000244810"/>
    </source>
</evidence>
<dbReference type="EMBL" id="QDDR01000008">
    <property type="protein sequence ID" value="PVE46699.1"/>
    <property type="molecule type" value="Genomic_DNA"/>
</dbReference>
<evidence type="ECO:0000256" key="7">
    <source>
        <dbReference type="ARBA" id="ARBA00022741"/>
    </source>
</evidence>
<dbReference type="FunFam" id="1.10.287.130:FF:000008">
    <property type="entry name" value="Two-component sensor histidine kinase"/>
    <property type="match status" value="1"/>
</dbReference>
<evidence type="ECO:0000256" key="4">
    <source>
        <dbReference type="ARBA" id="ARBA00022475"/>
    </source>
</evidence>
<keyword evidence="7" id="KW-0547">Nucleotide-binding</keyword>
<dbReference type="Pfam" id="PF00989">
    <property type="entry name" value="PAS"/>
    <property type="match status" value="1"/>
</dbReference>
<dbReference type="InterPro" id="IPR036097">
    <property type="entry name" value="HisK_dim/P_sf"/>
</dbReference>
<feature type="domain" description="Histidine kinase" evidence="12">
    <location>
        <begin position="132"/>
        <end position="356"/>
    </location>
</feature>
<proteinExistence type="predicted"/>
<dbReference type="SMART" id="SM00388">
    <property type="entry name" value="HisKA"/>
    <property type="match status" value="1"/>
</dbReference>
<dbReference type="InterPro" id="IPR004358">
    <property type="entry name" value="Sig_transdc_His_kin-like_C"/>
</dbReference>
<dbReference type="CDD" id="cd00130">
    <property type="entry name" value="PAS"/>
    <property type="match status" value="1"/>
</dbReference>
<dbReference type="Proteomes" id="UP000244810">
    <property type="component" value="Unassembled WGS sequence"/>
</dbReference>
<gene>
    <name evidence="13" type="ORF">DDE23_15370</name>
</gene>
<organism evidence="13 14">
    <name type="scientific">Pararhodobacter aggregans</name>
    <dbReference type="NCBI Taxonomy" id="404875"/>
    <lineage>
        <taxon>Bacteria</taxon>
        <taxon>Pseudomonadati</taxon>
        <taxon>Pseudomonadota</taxon>
        <taxon>Alphaproteobacteria</taxon>
        <taxon>Rhodobacterales</taxon>
        <taxon>Paracoccaceae</taxon>
        <taxon>Pararhodobacter</taxon>
    </lineage>
</organism>
<evidence type="ECO:0000313" key="13">
    <source>
        <dbReference type="EMBL" id="PVE46699.1"/>
    </source>
</evidence>
<dbReference type="PANTHER" id="PTHR45453">
    <property type="entry name" value="PHOSPHATE REGULON SENSOR PROTEIN PHOR"/>
    <property type="match status" value="1"/>
</dbReference>
<evidence type="ECO:0000256" key="1">
    <source>
        <dbReference type="ARBA" id="ARBA00000085"/>
    </source>
</evidence>
<comment type="caution">
    <text evidence="13">The sequence shown here is derived from an EMBL/GenBank/DDBJ whole genome shotgun (WGS) entry which is preliminary data.</text>
</comment>
<evidence type="ECO:0000256" key="10">
    <source>
        <dbReference type="ARBA" id="ARBA00023012"/>
    </source>
</evidence>
<dbReference type="InterPro" id="IPR036890">
    <property type="entry name" value="HATPase_C_sf"/>
</dbReference>
<dbReference type="PANTHER" id="PTHR45453:SF1">
    <property type="entry name" value="PHOSPHATE REGULON SENSOR PROTEIN PHOR"/>
    <property type="match status" value="1"/>
</dbReference>
<keyword evidence="14" id="KW-1185">Reference proteome</keyword>
<dbReference type="Gene3D" id="3.30.450.20">
    <property type="entry name" value="PAS domain"/>
    <property type="match status" value="1"/>
</dbReference>
<dbReference type="FunFam" id="3.30.565.10:FF:000006">
    <property type="entry name" value="Sensor histidine kinase WalK"/>
    <property type="match status" value="1"/>
</dbReference>
<dbReference type="AlphaFoldDB" id="A0A2T7UPY8"/>
<keyword evidence="9" id="KW-0067">ATP-binding</keyword>
<dbReference type="InterPro" id="IPR003661">
    <property type="entry name" value="HisK_dim/P_dom"/>
</dbReference>
<evidence type="ECO:0000256" key="6">
    <source>
        <dbReference type="ARBA" id="ARBA00022679"/>
    </source>
</evidence>
<dbReference type="OrthoDB" id="9813151at2"/>
<dbReference type="Pfam" id="PF00512">
    <property type="entry name" value="HisKA"/>
    <property type="match status" value="1"/>
</dbReference>
<dbReference type="SMART" id="SM00387">
    <property type="entry name" value="HATPase_c"/>
    <property type="match status" value="1"/>
</dbReference>
<keyword evidence="10" id="KW-0902">Two-component regulatory system</keyword>
<dbReference type="GO" id="GO:0006355">
    <property type="term" value="P:regulation of DNA-templated transcription"/>
    <property type="evidence" value="ECO:0007669"/>
    <property type="project" value="InterPro"/>
</dbReference>
<dbReference type="GO" id="GO:0016036">
    <property type="term" value="P:cellular response to phosphate starvation"/>
    <property type="evidence" value="ECO:0007669"/>
    <property type="project" value="TreeGrafter"/>
</dbReference>
<dbReference type="SUPFAM" id="SSF55874">
    <property type="entry name" value="ATPase domain of HSP90 chaperone/DNA topoisomerase II/histidine kinase"/>
    <property type="match status" value="1"/>
</dbReference>
<dbReference type="CDD" id="cd00082">
    <property type="entry name" value="HisKA"/>
    <property type="match status" value="1"/>
</dbReference>
<keyword evidence="8 13" id="KW-0418">Kinase</keyword>